<dbReference type="AlphaFoldDB" id="A0A8J2PBU2"/>
<keyword evidence="4" id="KW-1133">Transmembrane helix</keyword>
<feature type="transmembrane region" description="Helical" evidence="4">
    <location>
        <begin position="174"/>
        <end position="197"/>
    </location>
</feature>
<protein>
    <recommendedName>
        <fullName evidence="7">UDP-glucuronosyltransferase</fullName>
    </recommendedName>
</protein>
<accession>A0A8J2PBU2</accession>
<dbReference type="CDD" id="cd03784">
    <property type="entry name" value="GT1_Gtf-like"/>
    <property type="match status" value="1"/>
</dbReference>
<dbReference type="PANTHER" id="PTHR48043">
    <property type="entry name" value="EG:EG0003.4 PROTEIN-RELATED"/>
    <property type="match status" value="1"/>
</dbReference>
<sequence length="220" mass="25340">MHCRLPKPLPQDIEEFVSGSEHGFIYFSLGSIIQGNQMPEATRQWLPQQDILGHPNIKLFLTHGGLLSTQEATFHGVPLIGLPIFGDQDLNMKQASRAGYALMVEILDLTEEKLENAIHEILNSEKYTMRAKELSNMYRDQTETPLERAVFWAEYVMRHKGALQLRSASRKLNFFQYHSLDVIGFLLFIAFLLLWVVKKLVIKMWKRLILGKSKPVEKTD</sequence>
<name>A0A8J2PBU2_9HEXA</name>
<proteinExistence type="inferred from homology"/>
<keyword evidence="3" id="KW-0808">Transferase</keyword>
<evidence type="ECO:0000256" key="1">
    <source>
        <dbReference type="ARBA" id="ARBA00009995"/>
    </source>
</evidence>
<evidence type="ECO:0000256" key="2">
    <source>
        <dbReference type="ARBA" id="ARBA00022676"/>
    </source>
</evidence>
<keyword evidence="4" id="KW-0812">Transmembrane</keyword>
<dbReference type="Proteomes" id="UP000708208">
    <property type="component" value="Unassembled WGS sequence"/>
</dbReference>
<dbReference type="InterPro" id="IPR050271">
    <property type="entry name" value="UDP-glycosyltransferase"/>
</dbReference>
<keyword evidence="4" id="KW-0472">Membrane</keyword>
<dbReference type="OrthoDB" id="5835829at2759"/>
<organism evidence="5 6">
    <name type="scientific">Allacma fusca</name>
    <dbReference type="NCBI Taxonomy" id="39272"/>
    <lineage>
        <taxon>Eukaryota</taxon>
        <taxon>Metazoa</taxon>
        <taxon>Ecdysozoa</taxon>
        <taxon>Arthropoda</taxon>
        <taxon>Hexapoda</taxon>
        <taxon>Collembola</taxon>
        <taxon>Symphypleona</taxon>
        <taxon>Sminthuridae</taxon>
        <taxon>Allacma</taxon>
    </lineage>
</organism>
<keyword evidence="2" id="KW-0328">Glycosyltransferase</keyword>
<dbReference type="EMBL" id="CAJVCH010211384">
    <property type="protein sequence ID" value="CAG7731376.1"/>
    <property type="molecule type" value="Genomic_DNA"/>
</dbReference>
<evidence type="ECO:0000256" key="3">
    <source>
        <dbReference type="ARBA" id="ARBA00022679"/>
    </source>
</evidence>
<reference evidence="5" key="1">
    <citation type="submission" date="2021-06" db="EMBL/GenBank/DDBJ databases">
        <authorList>
            <person name="Hodson N. C."/>
            <person name="Mongue J. A."/>
            <person name="Jaron S. K."/>
        </authorList>
    </citation>
    <scope>NUCLEOTIDE SEQUENCE</scope>
</reference>
<evidence type="ECO:0008006" key="7">
    <source>
        <dbReference type="Google" id="ProtNLM"/>
    </source>
</evidence>
<evidence type="ECO:0000313" key="5">
    <source>
        <dbReference type="EMBL" id="CAG7731376.1"/>
    </source>
</evidence>
<evidence type="ECO:0000313" key="6">
    <source>
        <dbReference type="Proteomes" id="UP000708208"/>
    </source>
</evidence>
<comment type="caution">
    <text evidence="5">The sequence shown here is derived from an EMBL/GenBank/DDBJ whole genome shotgun (WGS) entry which is preliminary data.</text>
</comment>
<gene>
    <name evidence="5" type="ORF">AFUS01_LOCUS19971</name>
</gene>
<dbReference type="GO" id="GO:0008194">
    <property type="term" value="F:UDP-glycosyltransferase activity"/>
    <property type="evidence" value="ECO:0007669"/>
    <property type="project" value="InterPro"/>
</dbReference>
<evidence type="ECO:0000256" key="4">
    <source>
        <dbReference type="SAM" id="Phobius"/>
    </source>
</evidence>
<dbReference type="InterPro" id="IPR002213">
    <property type="entry name" value="UDP_glucos_trans"/>
</dbReference>
<comment type="similarity">
    <text evidence="1">Belongs to the UDP-glycosyltransferase family.</text>
</comment>
<dbReference type="PANTHER" id="PTHR48043:SF159">
    <property type="entry name" value="EG:EG0003.4 PROTEIN-RELATED"/>
    <property type="match status" value="1"/>
</dbReference>
<dbReference type="Pfam" id="PF00201">
    <property type="entry name" value="UDPGT"/>
    <property type="match status" value="2"/>
</dbReference>
<keyword evidence="6" id="KW-1185">Reference proteome</keyword>